<sequence>MNIKYEDITAIMHVVCYADVLLDSKIKELEQRGFNNVADKYRPKKEEIKKGMDALQKIREELHLKDDYAYSEKFRK</sequence>
<dbReference type="AlphaFoldDB" id="A0A642C3H3"/>
<organism evidence="2 3">
    <name type="scientific">Bacteroides ovatus</name>
    <dbReference type="NCBI Taxonomy" id="28116"/>
    <lineage>
        <taxon>Bacteria</taxon>
        <taxon>Pseudomonadati</taxon>
        <taxon>Bacteroidota</taxon>
        <taxon>Bacteroidia</taxon>
        <taxon>Bacteroidales</taxon>
        <taxon>Bacteroidaceae</taxon>
        <taxon>Bacteroides</taxon>
    </lineage>
</organism>
<dbReference type="EMBL" id="VWFN01000145">
    <property type="protein sequence ID" value="KAA4636771.1"/>
    <property type="molecule type" value="Genomic_DNA"/>
</dbReference>
<gene>
    <name evidence="1" type="ORF">F3B51_27980</name>
    <name evidence="2" type="ORF">F3B98_30495</name>
</gene>
<name>A0A642C3H3_BACOV</name>
<comment type="caution">
    <text evidence="2">The sequence shown here is derived from an EMBL/GenBank/DDBJ whole genome shotgun (WGS) entry which is preliminary data.</text>
</comment>
<dbReference type="Proteomes" id="UP000435985">
    <property type="component" value="Unassembled WGS sequence"/>
</dbReference>
<protein>
    <submittedName>
        <fullName evidence="2">DUF4337 domain-containing protein</fullName>
    </submittedName>
</protein>
<accession>A0A642C3H3</accession>
<reference evidence="2 3" key="1">
    <citation type="journal article" date="2019" name="Nat. Med.">
        <title>A library of human gut bacterial isolates paired with longitudinal multiomics data enables mechanistic microbiome research.</title>
        <authorList>
            <person name="Poyet M."/>
            <person name="Groussin M."/>
            <person name="Gibbons S.M."/>
            <person name="Avila-Pacheco J."/>
            <person name="Jiang X."/>
            <person name="Kearney S.M."/>
            <person name="Perrotta A.R."/>
            <person name="Berdy B."/>
            <person name="Zhao S."/>
            <person name="Lieberman T.D."/>
            <person name="Swanson P.K."/>
            <person name="Smith M."/>
            <person name="Roesemann S."/>
            <person name="Alexander J.E."/>
            <person name="Rich S.A."/>
            <person name="Livny J."/>
            <person name="Vlamakis H."/>
            <person name="Clish C."/>
            <person name="Bullock K."/>
            <person name="Deik A."/>
            <person name="Scott J."/>
            <person name="Pierce K.A."/>
            <person name="Xavier R.J."/>
            <person name="Alm E.J."/>
        </authorList>
    </citation>
    <scope>NUCLEOTIDE SEQUENCE [LARGE SCALE GENOMIC DNA]</scope>
    <source>
        <strain evidence="1">BIOML-A13</strain>
        <strain evidence="2 3">BIOML-A14</strain>
    </source>
</reference>
<evidence type="ECO:0000313" key="3">
    <source>
        <dbReference type="Proteomes" id="UP000435985"/>
    </source>
</evidence>
<dbReference type="EMBL" id="VWFO01000434">
    <property type="protein sequence ID" value="KAA4651951.1"/>
    <property type="molecule type" value="Genomic_DNA"/>
</dbReference>
<evidence type="ECO:0000313" key="1">
    <source>
        <dbReference type="EMBL" id="KAA4636771.1"/>
    </source>
</evidence>
<proteinExistence type="predicted"/>
<evidence type="ECO:0000313" key="2">
    <source>
        <dbReference type="EMBL" id="KAA4651951.1"/>
    </source>
</evidence>